<dbReference type="Gene3D" id="3.90.180.10">
    <property type="entry name" value="Medium-chain alcohol dehydrogenases, catalytic domain"/>
    <property type="match status" value="1"/>
</dbReference>
<dbReference type="PANTHER" id="PTHR42813">
    <property type="entry name" value="ZINC-TYPE ALCOHOL DEHYDROGENASE-LIKE"/>
    <property type="match status" value="1"/>
</dbReference>
<dbReference type="CDD" id="cd08282">
    <property type="entry name" value="PFDH_like"/>
    <property type="match status" value="1"/>
</dbReference>
<dbReference type="AlphaFoldDB" id="A0A3A9YPS0"/>
<dbReference type="SUPFAM" id="SSF50129">
    <property type="entry name" value="GroES-like"/>
    <property type="match status" value="1"/>
</dbReference>
<dbReference type="Pfam" id="PF08240">
    <property type="entry name" value="ADH_N"/>
    <property type="match status" value="1"/>
</dbReference>
<gene>
    <name evidence="9" type="ORF">D7294_28690</name>
</gene>
<dbReference type="PROSITE" id="PS00059">
    <property type="entry name" value="ADH_ZINC"/>
    <property type="match status" value="1"/>
</dbReference>
<name>A0A3A9YPS0_9ACTN</name>
<comment type="similarity">
    <text evidence="2 7">Belongs to the zinc-containing alcohol dehydrogenase family.</text>
</comment>
<dbReference type="InterPro" id="IPR036291">
    <property type="entry name" value="NAD(P)-bd_dom_sf"/>
</dbReference>
<dbReference type="Proteomes" id="UP000272474">
    <property type="component" value="Unassembled WGS sequence"/>
</dbReference>
<sequence>MKAVVYQEPYSVTVEEVTDAALQDPTDALVRVTTSAICGSDLHMYEGRTGAKSGMVFGHENMGIVEEVGPGVATVKKGDRVVMPFNVACGFCRNCLAGKTGFCLTVNRGFAGGAYGYVSMGPYTGGQAEYLRVPFADFNCLRLPPGEEHEDDFALLADIFPTGYHATELAQVSPGESVCVFGAGPVGLMAAYSAMLRGAAKVFVVDRQPDRLLLAEQIGAIPVDYSTADAVEQIREQTNGDGTDKGIDAVGYQATVAEGEEQPALVLNTLIEAVRATGTIGVVGLYVPEDPGGPSESAKHGELLFRVGKFFEKGLRMGTGQANVKAYNRQLRDLIIAGRAEPSFVVSHRLPLEQAPEAYDQFDKRVHGWTKVLLKPMVTAA</sequence>
<evidence type="ECO:0000256" key="1">
    <source>
        <dbReference type="ARBA" id="ARBA00001947"/>
    </source>
</evidence>
<reference evidence="9 10" key="1">
    <citation type="journal article" date="2014" name="Int. J. Syst. Evol. Microbiol.">
        <title>Streptomyces hoynatensis sp. nov., isolated from deep marine sediment.</title>
        <authorList>
            <person name="Veyisoglu A."/>
            <person name="Sahin N."/>
        </authorList>
    </citation>
    <scope>NUCLEOTIDE SEQUENCE [LARGE SCALE GENOMIC DNA]</scope>
    <source>
        <strain evidence="9 10">KCTC 29097</strain>
    </source>
</reference>
<evidence type="ECO:0000256" key="3">
    <source>
        <dbReference type="ARBA" id="ARBA00022723"/>
    </source>
</evidence>
<dbReference type="InterPro" id="IPR020843">
    <property type="entry name" value="ER"/>
</dbReference>
<keyword evidence="4 7" id="KW-0862">Zinc</keyword>
<evidence type="ECO:0000256" key="2">
    <source>
        <dbReference type="ARBA" id="ARBA00008072"/>
    </source>
</evidence>
<evidence type="ECO:0000256" key="4">
    <source>
        <dbReference type="ARBA" id="ARBA00022833"/>
    </source>
</evidence>
<dbReference type="OrthoDB" id="241504at2"/>
<dbReference type="Gene3D" id="3.40.50.720">
    <property type="entry name" value="NAD(P)-binding Rossmann-like Domain"/>
    <property type="match status" value="1"/>
</dbReference>
<evidence type="ECO:0000313" key="10">
    <source>
        <dbReference type="Proteomes" id="UP000272474"/>
    </source>
</evidence>
<comment type="caution">
    <text evidence="9">The sequence shown here is derived from an EMBL/GenBank/DDBJ whole genome shotgun (WGS) entry which is preliminary data.</text>
</comment>
<dbReference type="InterPro" id="IPR013154">
    <property type="entry name" value="ADH-like_N"/>
</dbReference>
<evidence type="ECO:0000259" key="8">
    <source>
        <dbReference type="SMART" id="SM00829"/>
    </source>
</evidence>
<keyword evidence="5" id="KW-0560">Oxidoreductase</keyword>
<dbReference type="InterPro" id="IPR013149">
    <property type="entry name" value="ADH-like_C"/>
</dbReference>
<dbReference type="InterPro" id="IPR002328">
    <property type="entry name" value="ADH_Zn_CS"/>
</dbReference>
<dbReference type="GO" id="GO:0016491">
    <property type="term" value="F:oxidoreductase activity"/>
    <property type="evidence" value="ECO:0007669"/>
    <property type="project" value="UniProtKB-KW"/>
</dbReference>
<dbReference type="GO" id="GO:0008270">
    <property type="term" value="F:zinc ion binding"/>
    <property type="evidence" value="ECO:0007669"/>
    <property type="project" value="InterPro"/>
</dbReference>
<dbReference type="SMART" id="SM00829">
    <property type="entry name" value="PKS_ER"/>
    <property type="match status" value="1"/>
</dbReference>
<evidence type="ECO:0000256" key="7">
    <source>
        <dbReference type="RuleBase" id="RU361277"/>
    </source>
</evidence>
<dbReference type="Pfam" id="PF00107">
    <property type="entry name" value="ADH_zinc_N"/>
    <property type="match status" value="1"/>
</dbReference>
<comment type="cofactor">
    <cofactor evidence="1 7">
        <name>Zn(2+)</name>
        <dbReference type="ChEBI" id="CHEBI:29105"/>
    </cofactor>
</comment>
<dbReference type="EMBL" id="RBAL01000027">
    <property type="protein sequence ID" value="RKN37196.1"/>
    <property type="molecule type" value="Genomic_DNA"/>
</dbReference>
<keyword evidence="10" id="KW-1185">Reference proteome</keyword>
<keyword evidence="6" id="KW-0520">NAD</keyword>
<protein>
    <submittedName>
        <fullName evidence="9">Aldehyde dehydrogenase</fullName>
    </submittedName>
</protein>
<dbReference type="PANTHER" id="PTHR42813:SF3">
    <property type="entry name" value="GLUTATHIONE-INDEPENDENT FORMALDEHYDE DEHYDROGENASE"/>
    <property type="match status" value="1"/>
</dbReference>
<organism evidence="9 10">
    <name type="scientific">Streptomyces hoynatensis</name>
    <dbReference type="NCBI Taxonomy" id="1141874"/>
    <lineage>
        <taxon>Bacteria</taxon>
        <taxon>Bacillati</taxon>
        <taxon>Actinomycetota</taxon>
        <taxon>Actinomycetes</taxon>
        <taxon>Kitasatosporales</taxon>
        <taxon>Streptomycetaceae</taxon>
        <taxon>Streptomyces</taxon>
    </lineage>
</organism>
<evidence type="ECO:0000256" key="6">
    <source>
        <dbReference type="ARBA" id="ARBA00023027"/>
    </source>
</evidence>
<proteinExistence type="inferred from homology"/>
<keyword evidence="3 7" id="KW-0479">Metal-binding</keyword>
<dbReference type="InterPro" id="IPR011032">
    <property type="entry name" value="GroES-like_sf"/>
</dbReference>
<evidence type="ECO:0000256" key="5">
    <source>
        <dbReference type="ARBA" id="ARBA00023002"/>
    </source>
</evidence>
<accession>A0A3A9YPS0</accession>
<evidence type="ECO:0000313" key="9">
    <source>
        <dbReference type="EMBL" id="RKN37196.1"/>
    </source>
</evidence>
<feature type="domain" description="Enoyl reductase (ER)" evidence="8">
    <location>
        <begin position="7"/>
        <end position="374"/>
    </location>
</feature>
<dbReference type="RefSeq" id="WP_120684721.1">
    <property type="nucleotide sequence ID" value="NZ_RBAL01000027.1"/>
</dbReference>
<dbReference type="SUPFAM" id="SSF51735">
    <property type="entry name" value="NAD(P)-binding Rossmann-fold domains"/>
    <property type="match status" value="1"/>
</dbReference>